<reference evidence="1" key="2">
    <citation type="submission" date="2021-04" db="EMBL/GenBank/DDBJ databases">
        <authorList>
            <person name="Gilroy R."/>
        </authorList>
    </citation>
    <scope>NUCLEOTIDE SEQUENCE</scope>
    <source>
        <strain evidence="1">ChiHecec2B26-7398</strain>
    </source>
</reference>
<evidence type="ECO:0000313" key="2">
    <source>
        <dbReference type="Proteomes" id="UP000886751"/>
    </source>
</evidence>
<proteinExistence type="predicted"/>
<dbReference type="GO" id="GO:0016740">
    <property type="term" value="F:transferase activity"/>
    <property type="evidence" value="ECO:0007669"/>
    <property type="project" value="UniProtKB-KW"/>
</dbReference>
<dbReference type="EMBL" id="DXEI01000111">
    <property type="protein sequence ID" value="HIX95249.1"/>
    <property type="molecule type" value="Genomic_DNA"/>
</dbReference>
<name>A0A9D1Y1F1_9FIRM</name>
<dbReference type="Proteomes" id="UP000886751">
    <property type="component" value="Unassembled WGS sequence"/>
</dbReference>
<dbReference type="Pfam" id="PF14305">
    <property type="entry name" value="ATPgrasp_TupA"/>
    <property type="match status" value="1"/>
</dbReference>
<organism evidence="1 2">
    <name type="scientific">Candidatus Gemmiger excrementipullorum</name>
    <dbReference type="NCBI Taxonomy" id="2838610"/>
    <lineage>
        <taxon>Bacteria</taxon>
        <taxon>Bacillati</taxon>
        <taxon>Bacillota</taxon>
        <taxon>Clostridia</taxon>
        <taxon>Eubacteriales</taxon>
        <taxon>Gemmiger</taxon>
    </lineage>
</organism>
<accession>A0A9D1Y1F1</accession>
<sequence>MEDMHELTAEQQAQLLRHELEAVYGSSSYKIGRAITWLPRSLKRGLRYLLHNGPVISAKYIYTYAKYHKIANKNYAYWACLQKKDYPEALKQWFLETNYTHTPLDLDHPKTFSEKTQWLKLYGGFEDVYPLVDKYTVRGWVKEKIGEEYLIPLLGVYDHFDDIDFDALPDKFMLKTNHGAGWNIPVQDKAKFDKADAKRKIETWLKLNYCYLMGGLDVQYIHIKPRILVEKFIENDGGDLYDYKFCCFDGEPKVIIYIMERYTERDERIICFDTDWNLLPFNLFTPLEQPDDIPRPKNLEKMVEIARTLSQGFTAVRVDLYALNDGSIKFGEMTFTTYGGIAPWHPESANEYMGSLIHLPGVDDAPAGTP</sequence>
<dbReference type="AlphaFoldDB" id="A0A9D1Y1F1"/>
<dbReference type="InterPro" id="IPR029465">
    <property type="entry name" value="ATPgrasp_TupA"/>
</dbReference>
<gene>
    <name evidence="1" type="ORF">H9846_07300</name>
</gene>
<reference evidence="1" key="1">
    <citation type="journal article" date="2021" name="PeerJ">
        <title>Extensive microbial diversity within the chicken gut microbiome revealed by metagenomics and culture.</title>
        <authorList>
            <person name="Gilroy R."/>
            <person name="Ravi A."/>
            <person name="Getino M."/>
            <person name="Pursley I."/>
            <person name="Horton D.L."/>
            <person name="Alikhan N.F."/>
            <person name="Baker D."/>
            <person name="Gharbi K."/>
            <person name="Hall N."/>
            <person name="Watson M."/>
            <person name="Adriaenssens E.M."/>
            <person name="Foster-Nyarko E."/>
            <person name="Jarju S."/>
            <person name="Secka A."/>
            <person name="Antonio M."/>
            <person name="Oren A."/>
            <person name="Chaudhuri R.R."/>
            <person name="La Ragione R."/>
            <person name="Hildebrand F."/>
            <person name="Pallen M.J."/>
        </authorList>
    </citation>
    <scope>NUCLEOTIDE SEQUENCE</scope>
    <source>
        <strain evidence="1">ChiHecec2B26-7398</strain>
    </source>
</reference>
<keyword evidence="1" id="KW-0808">Transferase</keyword>
<comment type="caution">
    <text evidence="1">The sequence shown here is derived from an EMBL/GenBank/DDBJ whole genome shotgun (WGS) entry which is preliminary data.</text>
</comment>
<protein>
    <submittedName>
        <fullName evidence="1">Glycosyl transferase</fullName>
    </submittedName>
</protein>
<evidence type="ECO:0000313" key="1">
    <source>
        <dbReference type="EMBL" id="HIX95249.1"/>
    </source>
</evidence>